<protein>
    <recommendedName>
        <fullName evidence="12">Phosphatidylcholine-sterol acyltransferase</fullName>
        <ecNumber evidence="11">2.3.1.43</ecNumber>
    </recommendedName>
    <alternativeName>
        <fullName evidence="14">Lecithin-cholesterol acyltransferase</fullName>
    </alternativeName>
    <alternativeName>
        <fullName evidence="13">Phospholipid-cholesterol acyltransferase</fullName>
    </alternativeName>
</protein>
<evidence type="ECO:0000256" key="4">
    <source>
        <dbReference type="ARBA" id="ARBA00022548"/>
    </source>
</evidence>
<dbReference type="InterPro" id="IPR003386">
    <property type="entry name" value="LACT/PDAT_acylTrfase"/>
</dbReference>
<organism evidence="17 18">
    <name type="scientific">Eleutherodactylus coqui</name>
    <name type="common">Puerto Rican coqui</name>
    <dbReference type="NCBI Taxonomy" id="57060"/>
    <lineage>
        <taxon>Eukaryota</taxon>
        <taxon>Metazoa</taxon>
        <taxon>Chordata</taxon>
        <taxon>Craniata</taxon>
        <taxon>Vertebrata</taxon>
        <taxon>Euteleostomi</taxon>
        <taxon>Amphibia</taxon>
        <taxon>Batrachia</taxon>
        <taxon>Anura</taxon>
        <taxon>Neobatrachia</taxon>
        <taxon>Hyloidea</taxon>
        <taxon>Eleutherodactylidae</taxon>
        <taxon>Eleutherodactylinae</taxon>
        <taxon>Eleutherodactylus</taxon>
        <taxon>Eleutherodactylus</taxon>
    </lineage>
</organism>
<proteinExistence type="inferred from homology"/>
<accession>A0A8J6BCC9</accession>
<dbReference type="OrthoDB" id="190846at2759"/>
<feature type="chain" id="PRO_5036433763" description="Phosphatidylcholine-sterol acyltransferase" evidence="16">
    <location>
        <begin position="32"/>
        <end position="181"/>
    </location>
</feature>
<comment type="similarity">
    <text evidence="2">Belongs to the AB hydrolase superfamily. Lipase family.</text>
</comment>
<reference evidence="17" key="1">
    <citation type="thesis" date="2020" institute="ProQuest LLC" country="789 East Eisenhower Parkway, Ann Arbor, MI, USA">
        <title>Comparative Genomics and Chromosome Evolution.</title>
        <authorList>
            <person name="Mudd A.B."/>
        </authorList>
    </citation>
    <scope>NUCLEOTIDE SEQUENCE</scope>
    <source>
        <strain evidence="17">HN-11 Male</strain>
        <tissue evidence="17">Kidney and liver</tissue>
    </source>
</reference>
<evidence type="ECO:0000256" key="12">
    <source>
        <dbReference type="ARBA" id="ARBA00040526"/>
    </source>
</evidence>
<evidence type="ECO:0000256" key="13">
    <source>
        <dbReference type="ARBA" id="ARBA00041412"/>
    </source>
</evidence>
<dbReference type="PANTHER" id="PTHR11440">
    <property type="entry name" value="LECITHIN-CHOLESTEROL ACYLTRANSFERASE-RELATED"/>
    <property type="match status" value="1"/>
</dbReference>
<evidence type="ECO:0000313" key="18">
    <source>
        <dbReference type="Proteomes" id="UP000770717"/>
    </source>
</evidence>
<sequence length="181" mass="20512">MAGARRDIAPWPPLWKIFLLLCAVQLRLAEAFWLFDVLFPPSITPKAAPNNDSSPVVLVPGCFGNQLEAKVDKEEVVNRMCYQKTDDYFTVWINLNMFLPLGVDCWIDNIRLVYNRTTRAASNAPGVDIRVPGFGKTFSVEYLDRSKLAGYFHTLVQNLVNNGYVRGETVRAAPYDWRIAP</sequence>
<evidence type="ECO:0000256" key="14">
    <source>
        <dbReference type="ARBA" id="ARBA00042279"/>
    </source>
</evidence>
<feature type="signal peptide" evidence="16">
    <location>
        <begin position="1"/>
        <end position="31"/>
    </location>
</feature>
<evidence type="ECO:0000256" key="8">
    <source>
        <dbReference type="ARBA" id="ARBA00023180"/>
    </source>
</evidence>
<keyword evidence="7" id="KW-1207">Sterol metabolism</keyword>
<keyword evidence="16" id="KW-0732">Signal</keyword>
<evidence type="ECO:0000256" key="5">
    <source>
        <dbReference type="ARBA" id="ARBA00022679"/>
    </source>
</evidence>
<keyword evidence="8" id="KW-0325">Glycoprotein</keyword>
<evidence type="ECO:0000256" key="6">
    <source>
        <dbReference type="ARBA" id="ARBA00023098"/>
    </source>
</evidence>
<evidence type="ECO:0000256" key="3">
    <source>
        <dbReference type="ARBA" id="ARBA00022525"/>
    </source>
</evidence>
<dbReference type="EMBL" id="WNTK01012014">
    <property type="protein sequence ID" value="KAG9462332.1"/>
    <property type="molecule type" value="Genomic_DNA"/>
</dbReference>
<keyword evidence="9" id="KW-0753">Steroid metabolism</keyword>
<dbReference type="GO" id="GO:0005576">
    <property type="term" value="C:extracellular region"/>
    <property type="evidence" value="ECO:0007669"/>
    <property type="project" value="UniProtKB-SubCell"/>
</dbReference>
<evidence type="ECO:0000256" key="1">
    <source>
        <dbReference type="ARBA" id="ARBA00004613"/>
    </source>
</evidence>
<evidence type="ECO:0000256" key="16">
    <source>
        <dbReference type="SAM" id="SignalP"/>
    </source>
</evidence>
<dbReference type="EMBL" id="WNTK01012014">
    <property type="protein sequence ID" value="KAG9462333.1"/>
    <property type="molecule type" value="Genomic_DNA"/>
</dbReference>
<keyword evidence="5" id="KW-0808">Transferase</keyword>
<evidence type="ECO:0000256" key="9">
    <source>
        <dbReference type="ARBA" id="ARBA00023221"/>
    </source>
</evidence>
<gene>
    <name evidence="17" type="ORF">GDO78_014354</name>
</gene>
<keyword evidence="10" id="KW-0012">Acyltransferase</keyword>
<comment type="subcellular location">
    <subcellularLocation>
        <location evidence="1">Secreted</location>
    </subcellularLocation>
</comment>
<dbReference type="Gene3D" id="3.40.50.1820">
    <property type="entry name" value="alpha/beta hydrolase"/>
    <property type="match status" value="2"/>
</dbReference>
<evidence type="ECO:0000313" key="17">
    <source>
        <dbReference type="EMBL" id="KAG9462334.1"/>
    </source>
</evidence>
<evidence type="ECO:0000256" key="11">
    <source>
        <dbReference type="ARBA" id="ARBA00039142"/>
    </source>
</evidence>
<keyword evidence="18" id="KW-1185">Reference proteome</keyword>
<evidence type="ECO:0000256" key="2">
    <source>
        <dbReference type="ARBA" id="ARBA00010701"/>
    </source>
</evidence>
<dbReference type="AlphaFoldDB" id="A0A8J6BCC9"/>
<keyword evidence="3" id="KW-0964">Secreted</keyword>
<dbReference type="InterPro" id="IPR029058">
    <property type="entry name" value="AB_hydrolase_fold"/>
</dbReference>
<keyword evidence="4" id="KW-0153">Cholesterol metabolism</keyword>
<dbReference type="FunFam" id="3.40.50.1820:FF:000090">
    <property type="entry name" value="Phosphatidylcholine-sterol acyltransferase"/>
    <property type="match status" value="1"/>
</dbReference>
<dbReference type="GO" id="GO:0004607">
    <property type="term" value="F:phosphatidylcholine-sterol O-acyltransferase activity"/>
    <property type="evidence" value="ECO:0007669"/>
    <property type="project" value="UniProtKB-EC"/>
</dbReference>
<dbReference type="Pfam" id="PF02450">
    <property type="entry name" value="LCAT"/>
    <property type="match status" value="1"/>
</dbReference>
<dbReference type="EC" id="2.3.1.43" evidence="11"/>
<dbReference type="GO" id="GO:0008203">
    <property type="term" value="P:cholesterol metabolic process"/>
    <property type="evidence" value="ECO:0007669"/>
    <property type="project" value="UniProtKB-KW"/>
</dbReference>
<name>A0A8J6BCC9_ELECQ</name>
<dbReference type="Proteomes" id="UP000770717">
    <property type="component" value="Unassembled WGS sequence"/>
</dbReference>
<comment type="catalytic activity">
    <reaction evidence="15">
        <text>a sterol + a 1,2-diacyl-sn-glycero-3-phosphocholine = a sterol ester + a 1-acyl-sn-glycero-3-phosphocholine</text>
        <dbReference type="Rhea" id="RHEA:21204"/>
        <dbReference type="ChEBI" id="CHEBI:15889"/>
        <dbReference type="ChEBI" id="CHEBI:35915"/>
        <dbReference type="ChEBI" id="CHEBI:57643"/>
        <dbReference type="ChEBI" id="CHEBI:58168"/>
        <dbReference type="EC" id="2.3.1.43"/>
    </reaction>
</comment>
<keyword evidence="6" id="KW-0443">Lipid metabolism</keyword>
<evidence type="ECO:0000256" key="7">
    <source>
        <dbReference type="ARBA" id="ARBA00023166"/>
    </source>
</evidence>
<evidence type="ECO:0000256" key="15">
    <source>
        <dbReference type="ARBA" id="ARBA00050812"/>
    </source>
</evidence>
<evidence type="ECO:0000256" key="10">
    <source>
        <dbReference type="ARBA" id="ARBA00023315"/>
    </source>
</evidence>
<dbReference type="EMBL" id="WNTK01012014">
    <property type="protein sequence ID" value="KAG9462334.1"/>
    <property type="molecule type" value="Genomic_DNA"/>
</dbReference>
<comment type="caution">
    <text evidence="17">The sequence shown here is derived from an EMBL/GenBank/DDBJ whole genome shotgun (WGS) entry which is preliminary data.</text>
</comment>
<feature type="non-terminal residue" evidence="17">
    <location>
        <position position="181"/>
    </location>
</feature>